<feature type="region of interest" description="Disordered" evidence="1">
    <location>
        <begin position="87"/>
        <end position="156"/>
    </location>
</feature>
<dbReference type="Proteomes" id="UP000201190">
    <property type="component" value="Segment"/>
</dbReference>
<dbReference type="KEGG" id="vg:24170930"/>
<dbReference type="Pfam" id="PF11077">
    <property type="entry name" value="DUF2616"/>
    <property type="match status" value="2"/>
</dbReference>
<evidence type="ECO:0000256" key="1">
    <source>
        <dbReference type="SAM" id="MobiDB-lite"/>
    </source>
</evidence>
<evidence type="ECO:0000313" key="2">
    <source>
        <dbReference type="EMBL" id="AKC91726.1"/>
    </source>
</evidence>
<dbReference type="EMBL" id="KP752043">
    <property type="protein sequence ID" value="AKC91726.1"/>
    <property type="molecule type" value="Genomic_DNA"/>
</dbReference>
<proteinExistence type="predicted"/>
<dbReference type="RefSeq" id="YP_009133309.1">
    <property type="nucleotide sequence ID" value="NC_026922.1"/>
</dbReference>
<dbReference type="GeneID" id="24170930"/>
<accession>A0A0E3Z8B6</accession>
<reference evidence="2 3" key="1">
    <citation type="journal article" date="2015" name="Genome Announc.">
        <title>Genome Sequence of an Alphabaculovirus Isolated from the Oak Looper, Lambdina fiscellaria, Contains a Putative 2-Kilobase-Pair Transposable Element Encoding a Transposase and a FLYWCH Domain-Containing Protein.</title>
        <authorList>
            <person name="Rohrmann G.F."/>
            <person name="Erlandson M.A."/>
            <person name="Theilmann D.A."/>
        </authorList>
    </citation>
    <scope>NUCLEOTIDE SEQUENCE [LARGE SCALE GENOMIC DNA]</scope>
    <source>
        <strain evidence="2">GR15</strain>
    </source>
</reference>
<protein>
    <submittedName>
        <fullName evidence="2">Ac52</fullName>
    </submittedName>
</protein>
<organism evidence="2 3">
    <name type="scientific">Lambdina fiscellaria nucleopolyhedrovirus</name>
    <dbReference type="NCBI Taxonomy" id="1642929"/>
    <lineage>
        <taxon>Viruses</taxon>
        <taxon>Viruses incertae sedis</taxon>
        <taxon>Naldaviricetes</taxon>
        <taxon>Lefavirales</taxon>
        <taxon>Baculoviridae</taxon>
        <taxon>Alphabaculovirus</taxon>
        <taxon>Alphabaculovirus lafiscellariae</taxon>
    </lineage>
</organism>
<evidence type="ECO:0000313" key="3">
    <source>
        <dbReference type="Proteomes" id="UP000201190"/>
    </source>
</evidence>
<dbReference type="InterPro" id="IPR020201">
    <property type="entry name" value="AcMNPV_Orf52"/>
</dbReference>
<keyword evidence="3" id="KW-1185">Reference proteome</keyword>
<name>A0A0E3Z8B6_9ABAC</name>
<dbReference type="OrthoDB" id="19223at10239"/>
<sequence>MSIIKIVGRLPSGFSYARNMELILPFVEYSKRYRNCANEQRKHKIYTRWLAETRRRCKDSNDNGACCRKFTKVVSFKKLLDNESERLNSQSKRYNKSVDNNDNNDDGNDGDDDDGDDDDGDDDDGDDDDGDDDDGNDNYENDEDKDSGIDDDGGETLKRGTTNFYKNSCDAKNTMKYKKINDSNVDRASDVVNCAIDVVECNLADYKVDAVDNANRVLHELCDFCFRRNIDRREACIYCLFPLNLSSAAECELGTYVLLSVCYWEQQGEVDADANCFVVWKERMRVAWLLNNDANVAQKTYTFTSLPNLRCVQCRHAVVVPLSLCKKQNRISNKDFTFNLFCKICLFPLFAIKYKQIDTVF</sequence>
<feature type="compositionally biased region" description="Acidic residues" evidence="1">
    <location>
        <begin position="102"/>
        <end position="154"/>
    </location>
</feature>